<feature type="transmembrane region" description="Helical" evidence="11">
    <location>
        <begin position="158"/>
        <end position="184"/>
    </location>
</feature>
<protein>
    <submittedName>
        <fullName evidence="13">Chloride channel protein EriC</fullName>
    </submittedName>
</protein>
<feature type="transmembrane region" description="Helical" evidence="11">
    <location>
        <begin position="196"/>
        <end position="214"/>
    </location>
</feature>
<keyword evidence="3 11" id="KW-0812">Transmembrane</keyword>
<dbReference type="Proteomes" id="UP000007590">
    <property type="component" value="Chromosome"/>
</dbReference>
<feature type="domain" description="CBS" evidence="12">
    <location>
        <begin position="535"/>
        <end position="590"/>
    </location>
</feature>
<keyword evidence="2" id="KW-0813">Transport</keyword>
<accession>H8KS68</accession>
<proteinExistence type="predicted"/>
<dbReference type="OrthoDB" id="9812438at2"/>
<evidence type="ECO:0000256" key="7">
    <source>
        <dbReference type="ARBA" id="ARBA00023173"/>
    </source>
</evidence>
<dbReference type="GO" id="GO:0034707">
    <property type="term" value="C:chloride channel complex"/>
    <property type="evidence" value="ECO:0007669"/>
    <property type="project" value="UniProtKB-KW"/>
</dbReference>
<feature type="transmembrane region" description="Helical" evidence="11">
    <location>
        <begin position="235"/>
        <end position="252"/>
    </location>
</feature>
<dbReference type="GO" id="GO:0005254">
    <property type="term" value="F:chloride channel activity"/>
    <property type="evidence" value="ECO:0007669"/>
    <property type="project" value="UniProtKB-KW"/>
</dbReference>
<evidence type="ECO:0000256" key="3">
    <source>
        <dbReference type="ARBA" id="ARBA00022692"/>
    </source>
</evidence>
<dbReference type="SUPFAM" id="SSF81340">
    <property type="entry name" value="Clc chloride channel"/>
    <property type="match status" value="1"/>
</dbReference>
<keyword evidence="9" id="KW-0407">Ion channel</keyword>
<keyword evidence="14" id="KW-1185">Reference proteome</keyword>
<dbReference type="RefSeq" id="WP_014681083.1">
    <property type="nucleotide sequence ID" value="NC_017770.1"/>
</dbReference>
<dbReference type="AlphaFoldDB" id="H8KS68"/>
<name>H8KS68_SOLCM</name>
<keyword evidence="10" id="KW-0129">CBS domain</keyword>
<keyword evidence="8" id="KW-0868">Chloride</keyword>
<dbReference type="eggNOG" id="COG0038">
    <property type="taxonomic scope" value="Bacteria"/>
</dbReference>
<dbReference type="CDD" id="cd02205">
    <property type="entry name" value="CBS_pair_SF"/>
    <property type="match status" value="1"/>
</dbReference>
<evidence type="ECO:0000256" key="11">
    <source>
        <dbReference type="SAM" id="Phobius"/>
    </source>
</evidence>
<dbReference type="Pfam" id="PF00571">
    <property type="entry name" value="CBS"/>
    <property type="match status" value="2"/>
</dbReference>
<dbReference type="PROSITE" id="PS51371">
    <property type="entry name" value="CBS"/>
    <property type="match status" value="2"/>
</dbReference>
<evidence type="ECO:0000256" key="8">
    <source>
        <dbReference type="ARBA" id="ARBA00023214"/>
    </source>
</evidence>
<feature type="transmembrane region" description="Helical" evidence="11">
    <location>
        <begin position="64"/>
        <end position="85"/>
    </location>
</feature>
<feature type="transmembrane region" description="Helical" evidence="11">
    <location>
        <begin position="356"/>
        <end position="375"/>
    </location>
</feature>
<dbReference type="Gene3D" id="1.10.3080.10">
    <property type="entry name" value="Clc chloride channel"/>
    <property type="match status" value="1"/>
</dbReference>
<keyword evidence="4 11" id="KW-1133">Transmembrane helix</keyword>
<evidence type="ECO:0000256" key="9">
    <source>
        <dbReference type="ARBA" id="ARBA00023303"/>
    </source>
</evidence>
<dbReference type="Gene3D" id="3.10.580.10">
    <property type="entry name" value="CBS-domain"/>
    <property type="match status" value="1"/>
</dbReference>
<keyword evidence="7" id="KW-0869">Chloride channel</keyword>
<evidence type="ECO:0000259" key="12">
    <source>
        <dbReference type="PROSITE" id="PS51371"/>
    </source>
</evidence>
<dbReference type="PANTHER" id="PTHR43427:SF6">
    <property type="entry name" value="CHLORIDE CHANNEL PROTEIN CLC-E"/>
    <property type="match status" value="1"/>
</dbReference>
<feature type="transmembrane region" description="Helical" evidence="11">
    <location>
        <begin position="272"/>
        <end position="290"/>
    </location>
</feature>
<evidence type="ECO:0000256" key="6">
    <source>
        <dbReference type="ARBA" id="ARBA00023136"/>
    </source>
</evidence>
<gene>
    <name evidence="13" type="ordered locus">Solca_2830</name>
</gene>
<feature type="domain" description="CBS" evidence="12">
    <location>
        <begin position="466"/>
        <end position="528"/>
    </location>
</feature>
<evidence type="ECO:0000313" key="13">
    <source>
        <dbReference type="EMBL" id="AFD07856.1"/>
    </source>
</evidence>
<dbReference type="SUPFAM" id="SSF54631">
    <property type="entry name" value="CBS-domain pair"/>
    <property type="match status" value="1"/>
</dbReference>
<dbReference type="InterPro" id="IPR000644">
    <property type="entry name" value="CBS_dom"/>
</dbReference>
<dbReference type="SMART" id="SM00116">
    <property type="entry name" value="CBS"/>
    <property type="match status" value="2"/>
</dbReference>
<dbReference type="Pfam" id="PF00654">
    <property type="entry name" value="Voltage_CLC"/>
    <property type="match status" value="1"/>
</dbReference>
<feature type="transmembrane region" description="Helical" evidence="11">
    <location>
        <begin position="322"/>
        <end position="344"/>
    </location>
</feature>
<organism evidence="13 14">
    <name type="scientific">Solitalea canadensis (strain ATCC 29591 / DSM 3403 / JCM 21819 / LMG 8368 / NBRC 15130 / NCIMB 12057 / USAM 9D)</name>
    <name type="common">Flexibacter canadensis</name>
    <dbReference type="NCBI Taxonomy" id="929556"/>
    <lineage>
        <taxon>Bacteria</taxon>
        <taxon>Pseudomonadati</taxon>
        <taxon>Bacteroidota</taxon>
        <taxon>Sphingobacteriia</taxon>
        <taxon>Sphingobacteriales</taxon>
        <taxon>Sphingobacteriaceae</taxon>
        <taxon>Solitalea</taxon>
    </lineage>
</organism>
<dbReference type="STRING" id="929556.Solca_2830"/>
<dbReference type="CDD" id="cd00400">
    <property type="entry name" value="Voltage_gated_ClC"/>
    <property type="match status" value="1"/>
</dbReference>
<dbReference type="InterPro" id="IPR001807">
    <property type="entry name" value="ClC"/>
</dbReference>
<dbReference type="InterPro" id="IPR014743">
    <property type="entry name" value="Cl-channel_core"/>
</dbReference>
<dbReference type="EMBL" id="CP003349">
    <property type="protein sequence ID" value="AFD07856.1"/>
    <property type="molecule type" value="Genomic_DNA"/>
</dbReference>
<feature type="transmembrane region" description="Helical" evidence="11">
    <location>
        <begin position="387"/>
        <end position="409"/>
    </location>
</feature>
<comment type="subcellular location">
    <subcellularLocation>
        <location evidence="1">Membrane</location>
        <topology evidence="1">Multi-pass membrane protein</topology>
    </subcellularLocation>
</comment>
<sequence length="594" mass="65872">MFSIKWLHRPILWLKQKLTRNQFLIFAGIAVGLTAGMASVILKTLVHYLHRFFTIDLPYNSDRYLVYFLPLLGILSCVFITIYFFKGRDGRGIVNILNDIATRSSLVDRTKMYSQIITSSLTIGLGGSAGLESPIAVTGSAIGSNFGKVYGLNYKDRTLLLASGAAAGIAGAFNAPVTGIMFAVEVLLAGIGITEFIPLIIASVCGALCTKIIFNENILFQFKELQEFNYWNVPFYVLLGVFCGLLSIYYAFMSGKIEHAFEKTNSKPYLKAIAGGLILIALYFVFPPLMGEGYESVKKLANQEAIDVFATSWMGTKLPSTVWIVTLFVGIVGLVKVFATSVTISSGGNGGNFAPSLFMGAYVGYFFSSFFNLLGFDRQLPVSNFTLVGMAGILSGVMYAPLTGIFLIAEATGGYDLMIPLMIVSVSAYLIARSTHHYSMDTRKLAEKGEIFTFDRDRNLLTSIKMAEFLDNSQKTLTPDNNLAELVRLFRTNRQERFAIVNEKGELEGMISFDDIRDEIFSHDNQDTLLLKEYMKKPAAVINIYESMESIMHKFDETKTWHLPVVDNGKYKGLVSKSAILNSYRKQLIIHSGK</sequence>
<evidence type="ECO:0000256" key="4">
    <source>
        <dbReference type="ARBA" id="ARBA00022989"/>
    </source>
</evidence>
<reference evidence="13" key="1">
    <citation type="submission" date="2012-02" db="EMBL/GenBank/DDBJ databases">
        <title>The complete genome of Solitalea canadensis DSM 3403.</title>
        <authorList>
            <consortium name="US DOE Joint Genome Institute (JGI-PGF)"/>
            <person name="Lucas S."/>
            <person name="Copeland A."/>
            <person name="Lapidus A."/>
            <person name="Glavina del Rio T."/>
            <person name="Dalin E."/>
            <person name="Tice H."/>
            <person name="Bruce D."/>
            <person name="Goodwin L."/>
            <person name="Pitluck S."/>
            <person name="Peters L."/>
            <person name="Ovchinnikova G."/>
            <person name="Lu M."/>
            <person name="Kyrpides N."/>
            <person name="Mavromatis K."/>
            <person name="Ivanova N."/>
            <person name="Brettin T."/>
            <person name="Detter J.C."/>
            <person name="Han C."/>
            <person name="Larimer F."/>
            <person name="Land M."/>
            <person name="Hauser L."/>
            <person name="Markowitz V."/>
            <person name="Cheng J.-F."/>
            <person name="Hugenholtz P."/>
            <person name="Woyke T."/>
            <person name="Wu D."/>
            <person name="Spring S."/>
            <person name="Schroeder M."/>
            <person name="Kopitz M."/>
            <person name="Brambilla E."/>
            <person name="Klenk H.-P."/>
            <person name="Eisen J.A."/>
        </authorList>
    </citation>
    <scope>NUCLEOTIDE SEQUENCE</scope>
    <source>
        <strain evidence="13">DSM 3403</strain>
    </source>
</reference>
<dbReference type="HOGENOM" id="CLU_015263_5_1_10"/>
<evidence type="ECO:0000313" key="14">
    <source>
        <dbReference type="Proteomes" id="UP000007590"/>
    </source>
</evidence>
<dbReference type="PANTHER" id="PTHR43427">
    <property type="entry name" value="CHLORIDE CHANNEL PROTEIN CLC-E"/>
    <property type="match status" value="1"/>
</dbReference>
<feature type="transmembrane region" description="Helical" evidence="11">
    <location>
        <begin position="415"/>
        <end position="432"/>
    </location>
</feature>
<dbReference type="eggNOG" id="COG0517">
    <property type="taxonomic scope" value="Bacteria"/>
</dbReference>
<evidence type="ECO:0000256" key="2">
    <source>
        <dbReference type="ARBA" id="ARBA00022448"/>
    </source>
</evidence>
<evidence type="ECO:0000256" key="1">
    <source>
        <dbReference type="ARBA" id="ARBA00004141"/>
    </source>
</evidence>
<dbReference type="KEGG" id="scn:Solca_2830"/>
<evidence type="ECO:0000256" key="10">
    <source>
        <dbReference type="PROSITE-ProRule" id="PRU00703"/>
    </source>
</evidence>
<dbReference type="InterPro" id="IPR046342">
    <property type="entry name" value="CBS_dom_sf"/>
</dbReference>
<dbReference type="InterPro" id="IPR050368">
    <property type="entry name" value="ClC-type_chloride_channel"/>
</dbReference>
<evidence type="ECO:0000256" key="5">
    <source>
        <dbReference type="ARBA" id="ARBA00023065"/>
    </source>
</evidence>
<keyword evidence="6 11" id="KW-0472">Membrane</keyword>
<feature type="transmembrane region" description="Helical" evidence="11">
    <location>
        <begin position="21"/>
        <end position="44"/>
    </location>
</feature>
<dbReference type="PRINTS" id="PR00762">
    <property type="entry name" value="CLCHANNEL"/>
</dbReference>
<keyword evidence="5" id="KW-0406">Ion transport</keyword>